<evidence type="ECO:0000256" key="1">
    <source>
        <dbReference type="ARBA" id="ARBA00006745"/>
    </source>
</evidence>
<evidence type="ECO:0000313" key="5">
    <source>
        <dbReference type="Proteomes" id="UP000323560"/>
    </source>
</evidence>
<reference evidence="4 5" key="1">
    <citation type="submission" date="2019-08" db="EMBL/GenBank/DDBJ databases">
        <title>Gluconobacter frateurii HD924 genome.</title>
        <authorList>
            <person name="Liu Y."/>
            <person name="Zhang P."/>
        </authorList>
    </citation>
    <scope>NUCLEOTIDE SEQUENCE [LARGE SCALE GENOMIC DNA]</scope>
    <source>
        <strain evidence="4 5">HD924</strain>
    </source>
</reference>
<gene>
    <name evidence="4" type="ORF">FXF46_11480</name>
</gene>
<name>A0AAP9JI49_GLUTH</name>
<comment type="similarity">
    <text evidence="1">Belongs to the metallo-dependent hydrolases superfamily. ATZ/TRZ family.</text>
</comment>
<dbReference type="EMBL" id="CP043043">
    <property type="protein sequence ID" value="QEH96842.1"/>
    <property type="molecule type" value="Genomic_DNA"/>
</dbReference>
<feature type="domain" description="Amidohydrolase-related" evidence="3">
    <location>
        <begin position="60"/>
        <end position="448"/>
    </location>
</feature>
<evidence type="ECO:0000259" key="3">
    <source>
        <dbReference type="Pfam" id="PF01979"/>
    </source>
</evidence>
<sequence>MSTLTNHSPAVAEPLSWSVETLLARPGHERPLFNQRITIRNGKFTPLSTIADPSSEAGKIALPAFANAHDHGRGVPTLSVGIPDAPLEIWLSRLGIEPRMRAYLNAACAFARMAEAGIGSVVHCHNTQNGRALLEEARGVAAAAHAVGIRVAFAVPFAGENPLVYGADTKLAEYFPQPDLYPQFSTTRYRRTMEEGLAITEALAELESDTFTIQFGPVGPQWVDRKTLETLSARSAETGRRVHMHFLETKLQRDWADAHFHEGIIHYLDRIGLLSPRLTLAHGCWLRDEELQILAERGVIVSCNVSSNFRLSSGFPPITGLLRHGVRFGIGLDGMSLEDDEDILRETRLLRGITQSLCPGAEAGIISSDNQERLLTQYFDALFRGGREAITGSDGGGIIREGAPADFVIARTNRIMRNRIPDAALPELILTRLTRQDIETLVVGGKTVVHNGRCTGVSLPDLENELDTLIQKALSQVTDLTPVINREWEDGIRRYYQSDAHCQNTVPSS</sequence>
<dbReference type="InterPro" id="IPR011059">
    <property type="entry name" value="Metal-dep_hydrolase_composite"/>
</dbReference>
<dbReference type="SUPFAM" id="SSF51556">
    <property type="entry name" value="Metallo-dependent hydrolases"/>
    <property type="match status" value="1"/>
</dbReference>
<dbReference type="AlphaFoldDB" id="A0AAP9JI49"/>
<organism evidence="4 5">
    <name type="scientific">Gluconobacter thailandicus</name>
    <dbReference type="NCBI Taxonomy" id="257438"/>
    <lineage>
        <taxon>Bacteria</taxon>
        <taxon>Pseudomonadati</taxon>
        <taxon>Pseudomonadota</taxon>
        <taxon>Alphaproteobacteria</taxon>
        <taxon>Acetobacterales</taxon>
        <taxon>Acetobacteraceae</taxon>
        <taxon>Gluconobacter</taxon>
    </lineage>
</organism>
<dbReference type="KEGG" id="gti:FXF46_11480"/>
<proteinExistence type="inferred from homology"/>
<dbReference type="InterPro" id="IPR006680">
    <property type="entry name" value="Amidohydro-rel"/>
</dbReference>
<dbReference type="InterPro" id="IPR050287">
    <property type="entry name" value="MTA/SAH_deaminase"/>
</dbReference>
<dbReference type="Gene3D" id="3.20.20.140">
    <property type="entry name" value="Metal-dependent hydrolases"/>
    <property type="match status" value="1"/>
</dbReference>
<evidence type="ECO:0000313" key="4">
    <source>
        <dbReference type="EMBL" id="QEH96842.1"/>
    </source>
</evidence>
<dbReference type="PANTHER" id="PTHR43794:SF11">
    <property type="entry name" value="AMIDOHYDROLASE-RELATED DOMAIN-CONTAINING PROTEIN"/>
    <property type="match status" value="1"/>
</dbReference>
<dbReference type="SUPFAM" id="SSF51338">
    <property type="entry name" value="Composite domain of metallo-dependent hydrolases"/>
    <property type="match status" value="1"/>
</dbReference>
<dbReference type="Pfam" id="PF01979">
    <property type="entry name" value="Amidohydro_1"/>
    <property type="match status" value="1"/>
</dbReference>
<protein>
    <submittedName>
        <fullName evidence="4">Amidohydrolase family protein</fullName>
    </submittedName>
</protein>
<accession>A0AAP9JI49</accession>
<evidence type="ECO:0000256" key="2">
    <source>
        <dbReference type="ARBA" id="ARBA00022801"/>
    </source>
</evidence>
<dbReference type="GO" id="GO:0016810">
    <property type="term" value="F:hydrolase activity, acting on carbon-nitrogen (but not peptide) bonds"/>
    <property type="evidence" value="ECO:0007669"/>
    <property type="project" value="InterPro"/>
</dbReference>
<dbReference type="RefSeq" id="WP_148620606.1">
    <property type="nucleotide sequence ID" value="NZ_CP043043.1"/>
</dbReference>
<dbReference type="PANTHER" id="PTHR43794">
    <property type="entry name" value="AMINOHYDROLASE SSNA-RELATED"/>
    <property type="match status" value="1"/>
</dbReference>
<keyword evidence="2" id="KW-0378">Hydrolase</keyword>
<dbReference type="Proteomes" id="UP000323560">
    <property type="component" value="Chromosome"/>
</dbReference>
<dbReference type="InterPro" id="IPR032466">
    <property type="entry name" value="Metal_Hydrolase"/>
</dbReference>